<protein>
    <submittedName>
        <fullName evidence="2">Uncharacterized protein (DUF885 family)</fullName>
    </submittedName>
</protein>
<proteinExistence type="predicted"/>
<dbReference type="PANTHER" id="PTHR33361">
    <property type="entry name" value="GLR0591 PROTEIN"/>
    <property type="match status" value="1"/>
</dbReference>
<dbReference type="RefSeq" id="WP_109764926.1">
    <property type="nucleotide sequence ID" value="NZ_QGGU01000014.1"/>
</dbReference>
<dbReference type="Pfam" id="PF05960">
    <property type="entry name" value="DUF885"/>
    <property type="match status" value="1"/>
</dbReference>
<accession>A0A316FDZ4</accession>
<evidence type="ECO:0000256" key="1">
    <source>
        <dbReference type="SAM" id="MobiDB-lite"/>
    </source>
</evidence>
<feature type="region of interest" description="Disordered" evidence="1">
    <location>
        <begin position="22"/>
        <end position="55"/>
    </location>
</feature>
<dbReference type="EMBL" id="QGGU01000014">
    <property type="protein sequence ID" value="PWK45384.1"/>
    <property type="molecule type" value="Genomic_DNA"/>
</dbReference>
<dbReference type="PANTHER" id="PTHR33361:SF2">
    <property type="entry name" value="DUF885 DOMAIN-CONTAINING PROTEIN"/>
    <property type="match status" value="1"/>
</dbReference>
<evidence type="ECO:0000313" key="3">
    <source>
        <dbReference type="Proteomes" id="UP000245790"/>
    </source>
</evidence>
<gene>
    <name evidence="2" type="ORF">C8D97_11457</name>
</gene>
<organism evidence="2 3">
    <name type="scientific">Pleionea mediterranea</name>
    <dbReference type="NCBI Taxonomy" id="523701"/>
    <lineage>
        <taxon>Bacteria</taxon>
        <taxon>Pseudomonadati</taxon>
        <taxon>Pseudomonadota</taxon>
        <taxon>Gammaproteobacteria</taxon>
        <taxon>Oceanospirillales</taxon>
        <taxon>Pleioneaceae</taxon>
        <taxon>Pleionea</taxon>
    </lineage>
</organism>
<dbReference type="InterPro" id="IPR010281">
    <property type="entry name" value="DUF885"/>
</dbReference>
<dbReference type="Proteomes" id="UP000245790">
    <property type="component" value="Unassembled WGS sequence"/>
</dbReference>
<evidence type="ECO:0000313" key="2">
    <source>
        <dbReference type="EMBL" id="PWK45384.1"/>
    </source>
</evidence>
<reference evidence="2 3" key="1">
    <citation type="submission" date="2018-05" db="EMBL/GenBank/DDBJ databases">
        <title>Genomic Encyclopedia of Type Strains, Phase IV (KMG-IV): sequencing the most valuable type-strain genomes for metagenomic binning, comparative biology and taxonomic classification.</title>
        <authorList>
            <person name="Goeker M."/>
        </authorList>
    </citation>
    <scope>NUCLEOTIDE SEQUENCE [LARGE SCALE GENOMIC DNA]</scope>
    <source>
        <strain evidence="2 3">DSM 25350</strain>
    </source>
</reference>
<dbReference type="AlphaFoldDB" id="A0A316FDZ4"/>
<comment type="caution">
    <text evidence="2">The sequence shown here is derived from an EMBL/GenBank/DDBJ whole genome shotgun (WGS) entry which is preliminary data.</text>
</comment>
<keyword evidence="3" id="KW-1185">Reference proteome</keyword>
<dbReference type="OrthoDB" id="9769898at2"/>
<sequence length="641" mass="72427">MNVWFKWSLPLLLSVLMACDSKDDGVNESGDETSPPSSVGEQPEQVKTDDESYSAPEQQLNDLFVDARETLFQARPVAATLYGMAQKDVGDYYTSQLPDFTPESEAGFRQSLLQLSQQLTQLESAELSQQAKENKQVMANITRYFAGDPAFSIGYIDTWMGLSPFVINQINGPLIDVPRTMQNDQKITNEQEALDYIGRLAQFDQFVAGIEQKFEHDMAKGWIAPKVVLQGAHRYLNKFLKPEPARHPLMEEFKQKLNSLEDLTLEKKNILIDEAMRQMTQVVYPAYQGITEKVASAIDKGRDEDGIWAQPEGAAYYKDAIRQLGDSDLSPEAIHQIGLDEVARISKEMDQILTIQGYKKGSVGERMVSITHEGRFLYEDSKQGRANLLNDLNGYIDEINQKMPELFKTKPPYQVEVRAFPVEVQDGAPGGQYTPPAVDGSKPGIYWINLRDMTANPKFSLKTLTYHEANPGHHWQVALNLAQDDLPFLRRIAPYNAYVEGWALYSELVAKEMGMYHQDPFGDLGRLQAELFRAVRLVVDTGLHHKKWTREQAIDYMSKTTGSAKSDVVSEIERYMAWPGQALGYKLGMLKIVKLRQQAEKALGDKFDLAEFHDLILLGGAVPMTVLEQKINRWIDLKQKG</sequence>
<name>A0A316FDZ4_9GAMM</name>
<dbReference type="PROSITE" id="PS51257">
    <property type="entry name" value="PROKAR_LIPOPROTEIN"/>
    <property type="match status" value="1"/>
</dbReference>